<dbReference type="RefSeq" id="WP_380968344.1">
    <property type="nucleotide sequence ID" value="NZ_JBHTCO010000036.1"/>
</dbReference>
<evidence type="ECO:0000256" key="1">
    <source>
        <dbReference type="SAM" id="MobiDB-lite"/>
    </source>
</evidence>
<protein>
    <recommendedName>
        <fullName evidence="4">Plasmid segregation centromere-binding protein ParR</fullName>
    </recommendedName>
</protein>
<feature type="compositionally biased region" description="Basic and acidic residues" evidence="1">
    <location>
        <begin position="144"/>
        <end position="154"/>
    </location>
</feature>
<evidence type="ECO:0000313" key="3">
    <source>
        <dbReference type="Proteomes" id="UP001596505"/>
    </source>
</evidence>
<comment type="caution">
    <text evidence="2">The sequence shown here is derived from an EMBL/GenBank/DDBJ whole genome shotgun (WGS) entry which is preliminary data.</text>
</comment>
<dbReference type="EMBL" id="JBHTCO010000036">
    <property type="protein sequence ID" value="MFC7394668.1"/>
    <property type="molecule type" value="Genomic_DNA"/>
</dbReference>
<evidence type="ECO:0008006" key="4">
    <source>
        <dbReference type="Google" id="ProtNLM"/>
    </source>
</evidence>
<proteinExistence type="predicted"/>
<evidence type="ECO:0000313" key="2">
    <source>
        <dbReference type="EMBL" id="MFC7394668.1"/>
    </source>
</evidence>
<dbReference type="Proteomes" id="UP001596505">
    <property type="component" value="Unassembled WGS sequence"/>
</dbReference>
<name>A0ABW2PZ59_9BACL</name>
<organism evidence="2 3">
    <name type="scientific">Scopulibacillus cellulosilyticus</name>
    <dbReference type="NCBI Taxonomy" id="2665665"/>
    <lineage>
        <taxon>Bacteria</taxon>
        <taxon>Bacillati</taxon>
        <taxon>Bacillota</taxon>
        <taxon>Bacilli</taxon>
        <taxon>Bacillales</taxon>
        <taxon>Sporolactobacillaceae</taxon>
        <taxon>Scopulibacillus</taxon>
    </lineage>
</organism>
<keyword evidence="3" id="KW-1185">Reference proteome</keyword>
<sequence>MVKAAPKGITRGQSIAFRIPSDTPDYILQHLDELKQKERRNFSSQIANYVFKGIESSLTDDKETITIPLPKKLNKEQRDWLKHEQSEAILGKIIYQLLADPISVISSVNVNSEPAGKSLNLSEEAASENLQDMDLDDFTLDDFNQNKEENKGEEPQEDDSEELIGNFLADLNK</sequence>
<accession>A0ABW2PZ59</accession>
<reference evidence="3" key="1">
    <citation type="journal article" date="2019" name="Int. J. Syst. Evol. Microbiol.">
        <title>The Global Catalogue of Microorganisms (GCM) 10K type strain sequencing project: providing services to taxonomists for standard genome sequencing and annotation.</title>
        <authorList>
            <consortium name="The Broad Institute Genomics Platform"/>
            <consortium name="The Broad Institute Genome Sequencing Center for Infectious Disease"/>
            <person name="Wu L."/>
            <person name="Ma J."/>
        </authorList>
    </citation>
    <scope>NUCLEOTIDE SEQUENCE [LARGE SCALE GENOMIC DNA]</scope>
    <source>
        <strain evidence="3">CGMCC 1.16305</strain>
    </source>
</reference>
<feature type="region of interest" description="Disordered" evidence="1">
    <location>
        <begin position="144"/>
        <end position="173"/>
    </location>
</feature>
<gene>
    <name evidence="2" type="ORF">ACFQRG_17230</name>
</gene>